<evidence type="ECO:0000313" key="2">
    <source>
        <dbReference type="EMBL" id="CAD2077012.1"/>
    </source>
</evidence>
<dbReference type="Proteomes" id="UP000521032">
    <property type="component" value="Unassembled WGS sequence"/>
</dbReference>
<proteinExistence type="predicted"/>
<protein>
    <submittedName>
        <fullName evidence="2">Uncharacterized protein</fullName>
    </submittedName>
</protein>
<feature type="transmembrane region" description="Helical" evidence="1">
    <location>
        <begin position="7"/>
        <end position="24"/>
    </location>
</feature>
<gene>
    <name evidence="2" type="ORF">JEOSCH030_01204</name>
</gene>
<reference evidence="2 3" key="1">
    <citation type="submission" date="2020-07" db="EMBL/GenBank/DDBJ databases">
        <authorList>
            <person name="Criscuolo A."/>
        </authorList>
    </citation>
    <scope>NUCLEOTIDE SEQUENCE [LARGE SCALE GENOMIC DNA]</scope>
    <source>
        <strain evidence="3">CIP 111030</strain>
    </source>
</reference>
<evidence type="ECO:0000313" key="3">
    <source>
        <dbReference type="Proteomes" id="UP000521032"/>
    </source>
</evidence>
<sequence>MKPNPYYYIALIVSWVLFSIYFLNNESVSMLPMVLNILVIGAIVTIIPRRVEKRN</sequence>
<accession>A0A6V7RHE0</accession>
<dbReference type="AlphaFoldDB" id="A0A6V7RHE0"/>
<organism evidence="2 3">
    <name type="scientific">Phocicoccus schoeneichii</name>
    <dbReference type="NCBI Taxonomy" id="1812261"/>
    <lineage>
        <taxon>Bacteria</taxon>
        <taxon>Bacillati</taxon>
        <taxon>Bacillota</taxon>
        <taxon>Bacilli</taxon>
        <taxon>Bacillales</taxon>
        <taxon>Salinicoccaceae</taxon>
        <taxon>Phocicoccus</taxon>
    </lineage>
</organism>
<keyword evidence="3" id="KW-1185">Reference proteome</keyword>
<dbReference type="EMBL" id="CAJEWE010000010">
    <property type="protein sequence ID" value="CAD2077012.1"/>
    <property type="molecule type" value="Genomic_DNA"/>
</dbReference>
<evidence type="ECO:0000256" key="1">
    <source>
        <dbReference type="SAM" id="Phobius"/>
    </source>
</evidence>
<feature type="transmembrane region" description="Helical" evidence="1">
    <location>
        <begin position="30"/>
        <end position="47"/>
    </location>
</feature>
<comment type="caution">
    <text evidence="2">The sequence shown here is derived from an EMBL/GenBank/DDBJ whole genome shotgun (WGS) entry which is preliminary data.</text>
</comment>
<keyword evidence="1" id="KW-1133">Transmembrane helix</keyword>
<keyword evidence="1" id="KW-0472">Membrane</keyword>
<keyword evidence="1" id="KW-0812">Transmembrane</keyword>
<name>A0A6V7RHE0_9BACL</name>